<accession>A0A9C6SYD2</accession>
<gene>
    <name evidence="2" type="primary">LOC117575117</name>
</gene>
<name>A0A9C6SYD2_DROAB</name>
<evidence type="ECO:0000313" key="2">
    <source>
        <dbReference type="RefSeq" id="XP_051864050.1"/>
    </source>
</evidence>
<organism evidence="1 2">
    <name type="scientific">Drosophila albomicans</name>
    <name type="common">Fruit fly</name>
    <dbReference type="NCBI Taxonomy" id="7291"/>
    <lineage>
        <taxon>Eukaryota</taxon>
        <taxon>Metazoa</taxon>
        <taxon>Ecdysozoa</taxon>
        <taxon>Arthropoda</taxon>
        <taxon>Hexapoda</taxon>
        <taxon>Insecta</taxon>
        <taxon>Pterygota</taxon>
        <taxon>Neoptera</taxon>
        <taxon>Endopterygota</taxon>
        <taxon>Diptera</taxon>
        <taxon>Brachycera</taxon>
        <taxon>Muscomorpha</taxon>
        <taxon>Ephydroidea</taxon>
        <taxon>Drosophilidae</taxon>
        <taxon>Drosophila</taxon>
    </lineage>
</organism>
<dbReference type="GeneID" id="117575117"/>
<proteinExistence type="predicted"/>
<dbReference type="RefSeq" id="XP_051864050.1">
    <property type="nucleotide sequence ID" value="XM_052008090.1"/>
</dbReference>
<protein>
    <submittedName>
        <fullName evidence="2">Uncharacterized protein LOC117575117 isoform X1</fullName>
    </submittedName>
</protein>
<keyword evidence="1" id="KW-1185">Reference proteome</keyword>
<dbReference type="AlphaFoldDB" id="A0A9C6SYD2"/>
<reference evidence="2" key="1">
    <citation type="submission" date="2025-08" db="UniProtKB">
        <authorList>
            <consortium name="RefSeq"/>
        </authorList>
    </citation>
    <scope>IDENTIFICATION</scope>
    <source>
        <strain evidence="2">15112-1751.03</strain>
        <tissue evidence="2">Whole Adult</tissue>
    </source>
</reference>
<dbReference type="OrthoDB" id="2017782at2759"/>
<sequence>MSAHRHSELHEDFLLKPSKVDDVIKLLNEIAKSSKDKTEVDISAGVTDTSFMVLKRIETGERPKSSIRRTTLKISNMNQLTFMRQINIGQSRVSQVKL</sequence>
<dbReference type="Proteomes" id="UP000515160">
    <property type="component" value="Chromosome 2R"/>
</dbReference>
<evidence type="ECO:0000313" key="1">
    <source>
        <dbReference type="Proteomes" id="UP000515160"/>
    </source>
</evidence>